<feature type="transmembrane region" description="Helical" evidence="6">
    <location>
        <begin position="629"/>
        <end position="649"/>
    </location>
</feature>
<keyword evidence="2" id="KW-1003">Cell membrane</keyword>
<keyword evidence="5 6" id="KW-0472">Membrane</keyword>
<feature type="transmembrane region" description="Helical" evidence="6">
    <location>
        <begin position="730"/>
        <end position="756"/>
    </location>
</feature>
<feature type="transmembrane region" description="Helical" evidence="6">
    <location>
        <begin position="222"/>
        <end position="240"/>
    </location>
</feature>
<evidence type="ECO:0000259" key="7">
    <source>
        <dbReference type="PROSITE" id="PS50156"/>
    </source>
</evidence>
<evidence type="ECO:0000256" key="6">
    <source>
        <dbReference type="SAM" id="Phobius"/>
    </source>
</evidence>
<evidence type="ECO:0000256" key="1">
    <source>
        <dbReference type="ARBA" id="ARBA00004651"/>
    </source>
</evidence>
<dbReference type="PROSITE" id="PS50156">
    <property type="entry name" value="SSD"/>
    <property type="match status" value="1"/>
</dbReference>
<feature type="transmembrane region" description="Helical" evidence="6">
    <location>
        <begin position="704"/>
        <end position="724"/>
    </location>
</feature>
<protein>
    <submittedName>
        <fullName evidence="8">MMPL family transporter</fullName>
    </submittedName>
</protein>
<sequence>MKDKLFAVVLRHPVLILLACLILTAVATIGAKNLVFKSDYRVFFSEDNPQLVAYESIQNIFNKSDNVAFIVIPADGDIYTPEHLQLLNQITTDAWQIPYSTRVDSVTNYQHTWADADDMIVEDLVMEEQTLDVSALDRIREIVNTEPILLNKIASAKGQVSLVNVTVQLPMIDPVAEVPEVVTKVREIQQKYMAENPGLEVKLSGIVMMNNSFAESALKDNATLIPIMFGVVVLTMLFLLRTFSGTLSTVIIIAASIMAAMGAAGWSGMFLTGPSASAPTMILTLAVADCIHILSTMFYEMRRGIAKRDALLDSLRINFQPVMLTSVTTAIGFLSMNFSDSPPFRDLGNIVAVGVMLAFVFSITLFPALLMVLPVRVKEVKEEDRDWTRSLAAFVTAKRRILLPGMSVIMLLLIALLPMNQLNDDFVKYFDTSVPFRQATDYMQDNLSGMTLMEISVDSGESSGINDPAFLKTLGEFSDWLRAQPETDHVSTLTDTLKRLNKNMHGDDQSYYRLPDDRELSAQYLLLYEMSLPYGLDLNNQLNVDKSSVRVVGTFKNLSSNELVSLEERVQDWFASHASEYQVMTTGPNLMFAHISQRNIKSMLSGIAVALVLISLLLGLALRSLRFGLISLLPNLAPAAMGFGLWYLIDGQVGLGLSVVAGMTLGIVVDDTVHFLSKYLYARRHRGADSVAAVQYAFGSVGRALWVTTFVLVCGFMVLAQSSFKLNADMGFLTALTILIALIVDFLFLPPLLMLFDKTKLDVPVKTVQGVEK</sequence>
<dbReference type="Pfam" id="PF03176">
    <property type="entry name" value="MMPL"/>
    <property type="match status" value="2"/>
</dbReference>
<evidence type="ECO:0000256" key="2">
    <source>
        <dbReference type="ARBA" id="ARBA00022475"/>
    </source>
</evidence>
<feature type="transmembrane region" description="Helical" evidence="6">
    <location>
        <begin position="278"/>
        <end position="299"/>
    </location>
</feature>
<evidence type="ECO:0000256" key="4">
    <source>
        <dbReference type="ARBA" id="ARBA00022989"/>
    </source>
</evidence>
<evidence type="ECO:0000256" key="5">
    <source>
        <dbReference type="ARBA" id="ARBA00023136"/>
    </source>
</evidence>
<dbReference type="PANTHER" id="PTHR33406:SF12">
    <property type="entry name" value="BLR2997 PROTEIN"/>
    <property type="match status" value="1"/>
</dbReference>
<feature type="transmembrane region" description="Helical" evidence="6">
    <location>
        <begin position="247"/>
        <end position="266"/>
    </location>
</feature>
<feature type="transmembrane region" description="Helical" evidence="6">
    <location>
        <begin position="350"/>
        <end position="373"/>
    </location>
</feature>
<dbReference type="Gene3D" id="1.20.1640.10">
    <property type="entry name" value="Multidrug efflux transporter AcrB transmembrane domain"/>
    <property type="match status" value="2"/>
</dbReference>
<organism evidence="8 9">
    <name type="scientific">Amphritea atlantica</name>
    <dbReference type="NCBI Taxonomy" id="355243"/>
    <lineage>
        <taxon>Bacteria</taxon>
        <taxon>Pseudomonadati</taxon>
        <taxon>Pseudomonadota</taxon>
        <taxon>Gammaproteobacteria</taxon>
        <taxon>Oceanospirillales</taxon>
        <taxon>Oceanospirillaceae</taxon>
        <taxon>Amphritea</taxon>
    </lineage>
</organism>
<evidence type="ECO:0000313" key="8">
    <source>
        <dbReference type="EMBL" id="UTW01967.1"/>
    </source>
</evidence>
<reference evidence="8" key="1">
    <citation type="submission" date="2021-04" db="EMBL/GenBank/DDBJ databases">
        <title>Oceanospirillales bacteria with DddD are important DMSP degraders in coastal seawater.</title>
        <authorList>
            <person name="Liu J."/>
        </authorList>
    </citation>
    <scope>NUCLEOTIDE SEQUENCE</scope>
    <source>
        <strain evidence="8">GY6</strain>
    </source>
</reference>
<proteinExistence type="predicted"/>
<evidence type="ECO:0000313" key="9">
    <source>
        <dbReference type="Proteomes" id="UP001059950"/>
    </source>
</evidence>
<feature type="transmembrane region" description="Helical" evidence="6">
    <location>
        <begin position="603"/>
        <end position="622"/>
    </location>
</feature>
<feature type="transmembrane region" description="Helical" evidence="6">
    <location>
        <begin position="319"/>
        <end position="338"/>
    </location>
</feature>
<gene>
    <name evidence="8" type="ORF">KDX31_11405</name>
</gene>
<dbReference type="InterPro" id="IPR004869">
    <property type="entry name" value="MMPL_dom"/>
</dbReference>
<name>A0ABY5GRQ6_9GAMM</name>
<dbReference type="InterPro" id="IPR050545">
    <property type="entry name" value="Mycobact_MmpL"/>
</dbReference>
<keyword evidence="4 6" id="KW-1133">Transmembrane helix</keyword>
<dbReference type="InterPro" id="IPR000731">
    <property type="entry name" value="SSD"/>
</dbReference>
<evidence type="ECO:0000256" key="3">
    <source>
        <dbReference type="ARBA" id="ARBA00022692"/>
    </source>
</evidence>
<dbReference type="PANTHER" id="PTHR33406">
    <property type="entry name" value="MEMBRANE PROTEIN MJ1562-RELATED"/>
    <property type="match status" value="1"/>
</dbReference>
<feature type="domain" description="SSD" evidence="7">
    <location>
        <begin position="247"/>
        <end position="372"/>
    </location>
</feature>
<keyword evidence="3 6" id="KW-0812">Transmembrane</keyword>
<comment type="subcellular location">
    <subcellularLocation>
        <location evidence="1">Cell membrane</location>
        <topology evidence="1">Multi-pass membrane protein</topology>
    </subcellularLocation>
</comment>
<dbReference type="Proteomes" id="UP001059950">
    <property type="component" value="Chromosome"/>
</dbReference>
<feature type="transmembrane region" description="Helical" evidence="6">
    <location>
        <begin position="655"/>
        <end position="676"/>
    </location>
</feature>
<dbReference type="SUPFAM" id="SSF82866">
    <property type="entry name" value="Multidrug efflux transporter AcrB transmembrane domain"/>
    <property type="match status" value="2"/>
</dbReference>
<dbReference type="EMBL" id="CP073344">
    <property type="protein sequence ID" value="UTW01967.1"/>
    <property type="molecule type" value="Genomic_DNA"/>
</dbReference>
<keyword evidence="9" id="KW-1185">Reference proteome</keyword>
<accession>A0ABY5GRQ6</accession>
<feature type="transmembrane region" description="Helical" evidence="6">
    <location>
        <begin position="401"/>
        <end position="419"/>
    </location>
</feature>